<comment type="similarity">
    <text evidence="4 14">Belongs to the cytochrome P450 family.</text>
</comment>
<feature type="transmembrane region" description="Helical" evidence="15">
    <location>
        <begin position="15"/>
        <end position="34"/>
    </location>
</feature>
<keyword evidence="10 13" id="KW-0408">Iron</keyword>
<dbReference type="PRINTS" id="PR00463">
    <property type="entry name" value="EP450I"/>
</dbReference>
<evidence type="ECO:0000313" key="16">
    <source>
        <dbReference type="EMBL" id="PBK63888.1"/>
    </source>
</evidence>
<gene>
    <name evidence="16" type="ORF">ARMSODRAFT_996890</name>
</gene>
<keyword evidence="8 15" id="KW-1133">Transmembrane helix</keyword>
<keyword evidence="11 14" id="KW-0503">Monooxygenase</keyword>
<evidence type="ECO:0000256" key="15">
    <source>
        <dbReference type="SAM" id="Phobius"/>
    </source>
</evidence>
<reference evidence="17" key="1">
    <citation type="journal article" date="2017" name="Nat. Ecol. Evol.">
        <title>Genome expansion and lineage-specific genetic innovations in the forest pathogenic fungi Armillaria.</title>
        <authorList>
            <person name="Sipos G."/>
            <person name="Prasanna A.N."/>
            <person name="Walter M.C."/>
            <person name="O'Connor E."/>
            <person name="Balint B."/>
            <person name="Krizsan K."/>
            <person name="Kiss B."/>
            <person name="Hess J."/>
            <person name="Varga T."/>
            <person name="Slot J."/>
            <person name="Riley R."/>
            <person name="Boka B."/>
            <person name="Rigling D."/>
            <person name="Barry K."/>
            <person name="Lee J."/>
            <person name="Mihaltcheva S."/>
            <person name="LaButti K."/>
            <person name="Lipzen A."/>
            <person name="Waldron R."/>
            <person name="Moloney N.M."/>
            <person name="Sperisen C."/>
            <person name="Kredics L."/>
            <person name="Vagvoelgyi C."/>
            <person name="Patrignani A."/>
            <person name="Fitzpatrick D."/>
            <person name="Nagy I."/>
            <person name="Doyle S."/>
            <person name="Anderson J.B."/>
            <person name="Grigoriev I.V."/>
            <person name="Gueldener U."/>
            <person name="Muensterkoetter M."/>
            <person name="Nagy L.G."/>
        </authorList>
    </citation>
    <scope>NUCLEOTIDE SEQUENCE [LARGE SCALE GENOMIC DNA]</scope>
    <source>
        <strain evidence="17">28-4</strain>
    </source>
</reference>
<dbReference type="InterPro" id="IPR050121">
    <property type="entry name" value="Cytochrome_P450_monoxygenase"/>
</dbReference>
<dbReference type="InterPro" id="IPR001128">
    <property type="entry name" value="Cyt_P450"/>
</dbReference>
<dbReference type="PROSITE" id="PS00086">
    <property type="entry name" value="CYTOCHROME_P450"/>
    <property type="match status" value="1"/>
</dbReference>
<dbReference type="Pfam" id="PF00067">
    <property type="entry name" value="p450"/>
    <property type="match status" value="1"/>
</dbReference>
<dbReference type="SUPFAM" id="SSF48264">
    <property type="entry name" value="Cytochrome P450"/>
    <property type="match status" value="1"/>
</dbReference>
<dbReference type="InterPro" id="IPR002401">
    <property type="entry name" value="Cyt_P450_E_grp-I"/>
</dbReference>
<evidence type="ECO:0000256" key="11">
    <source>
        <dbReference type="ARBA" id="ARBA00023033"/>
    </source>
</evidence>
<dbReference type="EMBL" id="KZ293455">
    <property type="protein sequence ID" value="PBK63888.1"/>
    <property type="molecule type" value="Genomic_DNA"/>
</dbReference>
<dbReference type="PANTHER" id="PTHR24305">
    <property type="entry name" value="CYTOCHROME P450"/>
    <property type="match status" value="1"/>
</dbReference>
<dbReference type="Proteomes" id="UP000218334">
    <property type="component" value="Unassembled WGS sequence"/>
</dbReference>
<comment type="subcellular location">
    <subcellularLocation>
        <location evidence="2">Membrane</location>
    </subcellularLocation>
</comment>
<dbReference type="GO" id="GO:0016705">
    <property type="term" value="F:oxidoreductase activity, acting on paired donors, with incorporation or reduction of molecular oxygen"/>
    <property type="evidence" value="ECO:0007669"/>
    <property type="project" value="InterPro"/>
</dbReference>
<evidence type="ECO:0000256" key="4">
    <source>
        <dbReference type="ARBA" id="ARBA00010617"/>
    </source>
</evidence>
<dbReference type="GO" id="GO:0016020">
    <property type="term" value="C:membrane"/>
    <property type="evidence" value="ECO:0007669"/>
    <property type="project" value="UniProtKB-SubCell"/>
</dbReference>
<dbReference type="PANTHER" id="PTHR24305:SF166">
    <property type="entry name" value="CYTOCHROME P450 12A4, MITOCHONDRIAL-RELATED"/>
    <property type="match status" value="1"/>
</dbReference>
<dbReference type="InterPro" id="IPR017972">
    <property type="entry name" value="Cyt_P450_CS"/>
</dbReference>
<organism evidence="16 17">
    <name type="scientific">Armillaria solidipes</name>
    <dbReference type="NCBI Taxonomy" id="1076256"/>
    <lineage>
        <taxon>Eukaryota</taxon>
        <taxon>Fungi</taxon>
        <taxon>Dikarya</taxon>
        <taxon>Basidiomycota</taxon>
        <taxon>Agaricomycotina</taxon>
        <taxon>Agaricomycetes</taxon>
        <taxon>Agaricomycetidae</taxon>
        <taxon>Agaricales</taxon>
        <taxon>Marasmiineae</taxon>
        <taxon>Physalacriaceae</taxon>
        <taxon>Armillaria</taxon>
    </lineage>
</organism>
<evidence type="ECO:0000256" key="3">
    <source>
        <dbReference type="ARBA" id="ARBA00004721"/>
    </source>
</evidence>
<dbReference type="GO" id="GO:0005506">
    <property type="term" value="F:iron ion binding"/>
    <property type="evidence" value="ECO:0007669"/>
    <property type="project" value="InterPro"/>
</dbReference>
<evidence type="ECO:0000256" key="9">
    <source>
        <dbReference type="ARBA" id="ARBA00023002"/>
    </source>
</evidence>
<keyword evidence="7 13" id="KW-0479">Metal-binding</keyword>
<keyword evidence="6 15" id="KW-0812">Transmembrane</keyword>
<evidence type="ECO:0000256" key="2">
    <source>
        <dbReference type="ARBA" id="ARBA00004370"/>
    </source>
</evidence>
<evidence type="ECO:0000256" key="12">
    <source>
        <dbReference type="ARBA" id="ARBA00023136"/>
    </source>
</evidence>
<evidence type="ECO:0000256" key="6">
    <source>
        <dbReference type="ARBA" id="ARBA00022692"/>
    </source>
</evidence>
<dbReference type="GO" id="GO:0004497">
    <property type="term" value="F:monooxygenase activity"/>
    <property type="evidence" value="ECO:0007669"/>
    <property type="project" value="UniProtKB-KW"/>
</dbReference>
<evidence type="ECO:0000256" key="1">
    <source>
        <dbReference type="ARBA" id="ARBA00001971"/>
    </source>
</evidence>
<accession>A0A2H3BCX8</accession>
<evidence type="ECO:0000313" key="17">
    <source>
        <dbReference type="Proteomes" id="UP000218334"/>
    </source>
</evidence>
<keyword evidence="5 13" id="KW-0349">Heme</keyword>
<evidence type="ECO:0000256" key="13">
    <source>
        <dbReference type="PIRSR" id="PIRSR602401-1"/>
    </source>
</evidence>
<keyword evidence="12 15" id="KW-0472">Membrane</keyword>
<evidence type="ECO:0000256" key="7">
    <source>
        <dbReference type="ARBA" id="ARBA00022723"/>
    </source>
</evidence>
<evidence type="ECO:0000256" key="14">
    <source>
        <dbReference type="RuleBase" id="RU000461"/>
    </source>
</evidence>
<dbReference type="PRINTS" id="PR00385">
    <property type="entry name" value="P450"/>
</dbReference>
<name>A0A2H3BCX8_9AGAR</name>
<evidence type="ECO:0000256" key="5">
    <source>
        <dbReference type="ARBA" id="ARBA00022617"/>
    </source>
</evidence>
<keyword evidence="17" id="KW-1185">Reference proteome</keyword>
<comment type="pathway">
    <text evidence="3">Secondary metabolite biosynthesis; terpenoid biosynthesis.</text>
</comment>
<evidence type="ECO:0000256" key="8">
    <source>
        <dbReference type="ARBA" id="ARBA00022989"/>
    </source>
</evidence>
<dbReference type="STRING" id="1076256.A0A2H3BCX8"/>
<comment type="cofactor">
    <cofactor evidence="1 13">
        <name>heme</name>
        <dbReference type="ChEBI" id="CHEBI:30413"/>
    </cofactor>
</comment>
<feature type="binding site" description="axial binding residue" evidence="13">
    <location>
        <position position="478"/>
    </location>
    <ligand>
        <name>heme</name>
        <dbReference type="ChEBI" id="CHEBI:30413"/>
    </ligand>
    <ligandPart>
        <name>Fe</name>
        <dbReference type="ChEBI" id="CHEBI:18248"/>
    </ligandPart>
</feature>
<protein>
    <submittedName>
        <fullName evidence="16">Cytochrome P450</fullName>
    </submittedName>
</protein>
<sequence>MDCILSEATLLIDTAHLLSLLLALGGLCLFFAILPSTRSPIKYLPLPPNPSLIWGHEKIVFVTQPGQAFRTWISRFGLTFRIKAAFGARDILVLSDPTGISYILQKKVFDYHHSPVVRPRVARLLGKGLGWVEGEEEHNRMRRLARPALTADNIKSMSSDITEAAALASSCVTKDLVQFVQNAGQKAEVNILDWTGRATLNIVGRVAFIHDFEGGSSEEAQNILNARKKGVSAITKYVGFLTLMLLRRFHFLNHLPIAAIQGQGLAKRTIHAGVAKEIISRNQILLKDGKYLDQKDLLSRLLIAAVEERMSVSELYEHISTFSVAGFESTTTTVGFSVWELARYPEKQRRLREELAAFSREPTYNDLQNHAPYLDAVLKETLRLYPGLPYMERTATKPDVIPLYQPIRLPNGQLSQQIVIEPGQTVLIPIIAIQRQNSVWIDGDVFRPERWLESLPPQELLCSGWGNILAFSDGPRSCVGTQLAIFNFKVIMSSLLAHFRFEDPGVDMTLKISSSLQAWVHRDKEDPGRNELPVVLVPIDD</sequence>
<dbReference type="InterPro" id="IPR036396">
    <property type="entry name" value="Cyt_P450_sf"/>
</dbReference>
<dbReference type="GO" id="GO:0020037">
    <property type="term" value="F:heme binding"/>
    <property type="evidence" value="ECO:0007669"/>
    <property type="project" value="InterPro"/>
</dbReference>
<dbReference type="AlphaFoldDB" id="A0A2H3BCX8"/>
<keyword evidence="9 14" id="KW-0560">Oxidoreductase</keyword>
<proteinExistence type="inferred from homology"/>
<evidence type="ECO:0000256" key="10">
    <source>
        <dbReference type="ARBA" id="ARBA00023004"/>
    </source>
</evidence>
<dbReference type="Gene3D" id="1.10.630.10">
    <property type="entry name" value="Cytochrome P450"/>
    <property type="match status" value="1"/>
</dbReference>